<dbReference type="GO" id="GO:0006508">
    <property type="term" value="P:proteolysis"/>
    <property type="evidence" value="ECO:0007669"/>
    <property type="project" value="UniProtKB-KW"/>
</dbReference>
<dbReference type="SUPFAM" id="SSF55486">
    <property type="entry name" value="Metalloproteases ('zincins'), catalytic domain"/>
    <property type="match status" value="1"/>
</dbReference>
<dbReference type="HOGENOM" id="CLU_389723_0_0_11"/>
<dbReference type="InterPro" id="IPR011096">
    <property type="entry name" value="FTP_domain"/>
</dbReference>
<feature type="domain" description="Peptidase M4" evidence="7">
    <location>
        <begin position="347"/>
        <end position="489"/>
    </location>
</feature>
<evidence type="ECO:0000256" key="1">
    <source>
        <dbReference type="ARBA" id="ARBA00022670"/>
    </source>
</evidence>
<reference evidence="10 11" key="1">
    <citation type="journal article" date="2011" name="Stand. Genomic Sci.">
        <title>Complete genome sequence of Mycobacterium sp. strain (Spyr1) and reclassification to Mycobacterium gilvum Spyr1.</title>
        <authorList>
            <person name="Kallimanis A."/>
            <person name="Karabika E."/>
            <person name="Mavromatis K."/>
            <person name="Lapidus A."/>
            <person name="Labutti K.M."/>
            <person name="Liolios K."/>
            <person name="Ivanova N."/>
            <person name="Goodwin L."/>
            <person name="Woyke T."/>
            <person name="Velentzas A.D."/>
            <person name="Perisynakis A."/>
            <person name="Ouzounis C.C."/>
            <person name="Kyrpides N.C."/>
            <person name="Koukkou A.I."/>
            <person name="Drainas C."/>
        </authorList>
    </citation>
    <scope>NUCLEOTIDE SEQUENCE [LARGE SCALE GENOMIC DNA]</scope>
    <source>
        <strain evidence="11">DSM 45189 / LMG 24558 / Spyr1</strain>
    </source>
</reference>
<dbReference type="PANTHER" id="PTHR33794:SF1">
    <property type="entry name" value="BACILLOLYSIN"/>
    <property type="match status" value="1"/>
</dbReference>
<evidence type="ECO:0000259" key="8">
    <source>
        <dbReference type="Pfam" id="PF02868"/>
    </source>
</evidence>
<evidence type="ECO:0000313" key="11">
    <source>
        <dbReference type="Proteomes" id="UP000008916"/>
    </source>
</evidence>
<feature type="domain" description="FTP" evidence="9">
    <location>
        <begin position="169"/>
        <end position="199"/>
    </location>
</feature>
<evidence type="ECO:0000256" key="2">
    <source>
        <dbReference type="ARBA" id="ARBA00022723"/>
    </source>
</evidence>
<dbReference type="InterPro" id="IPR001570">
    <property type="entry name" value="Peptidase_M4_C_domain"/>
</dbReference>
<keyword evidence="6 10" id="KW-0482">Metalloprotease</keyword>
<evidence type="ECO:0000259" key="9">
    <source>
        <dbReference type="Pfam" id="PF07504"/>
    </source>
</evidence>
<dbReference type="Pfam" id="PF02868">
    <property type="entry name" value="Peptidase_M4_C"/>
    <property type="match status" value="1"/>
</dbReference>
<evidence type="ECO:0000256" key="5">
    <source>
        <dbReference type="ARBA" id="ARBA00022833"/>
    </source>
</evidence>
<evidence type="ECO:0000256" key="3">
    <source>
        <dbReference type="ARBA" id="ARBA00022729"/>
    </source>
</evidence>
<dbReference type="PANTHER" id="PTHR33794">
    <property type="entry name" value="BACILLOLYSIN"/>
    <property type="match status" value="1"/>
</dbReference>
<keyword evidence="1" id="KW-0645">Protease</keyword>
<accession>E6TCK2</accession>
<dbReference type="Pfam" id="PF07504">
    <property type="entry name" value="FTP"/>
    <property type="match status" value="1"/>
</dbReference>
<evidence type="ECO:0000313" key="10">
    <source>
        <dbReference type="EMBL" id="ADU00828.1"/>
    </source>
</evidence>
<keyword evidence="4" id="KW-0378">Hydrolase</keyword>
<dbReference type="GO" id="GO:0004222">
    <property type="term" value="F:metalloendopeptidase activity"/>
    <property type="evidence" value="ECO:0007669"/>
    <property type="project" value="InterPro"/>
</dbReference>
<gene>
    <name evidence="10" type="ordered locus">Mspyr1_42680</name>
</gene>
<dbReference type="Pfam" id="PF01447">
    <property type="entry name" value="Peptidase_M4"/>
    <property type="match status" value="1"/>
</dbReference>
<dbReference type="AlphaFoldDB" id="E6TCK2"/>
<keyword evidence="11" id="KW-1185">Reference proteome</keyword>
<dbReference type="InterPro" id="IPR050728">
    <property type="entry name" value="Zinc_Metalloprotease_M4"/>
</dbReference>
<keyword evidence="2" id="KW-0479">Metal-binding</keyword>
<dbReference type="Gene3D" id="1.10.390.10">
    <property type="entry name" value="Neutral Protease Domain 2"/>
    <property type="match status" value="1"/>
</dbReference>
<dbReference type="EMBL" id="CP002385">
    <property type="protein sequence ID" value="ADU00828.1"/>
    <property type="molecule type" value="Genomic_DNA"/>
</dbReference>
<organism evidence="10 11">
    <name type="scientific">Mycolicibacterium gilvum (strain DSM 45189 / LMG 24558 / Spyr1)</name>
    <name type="common">Mycobacterium gilvum</name>
    <dbReference type="NCBI Taxonomy" id="278137"/>
    <lineage>
        <taxon>Bacteria</taxon>
        <taxon>Bacillati</taxon>
        <taxon>Actinomycetota</taxon>
        <taxon>Actinomycetes</taxon>
        <taxon>Mycobacteriales</taxon>
        <taxon>Mycobacteriaceae</taxon>
        <taxon>Mycolicibacterium</taxon>
    </lineage>
</organism>
<proteinExistence type="predicted"/>
<dbReference type="Proteomes" id="UP000008916">
    <property type="component" value="Chromosome"/>
</dbReference>
<feature type="domain" description="Peptidase M4 C-terminal" evidence="8">
    <location>
        <begin position="506"/>
        <end position="631"/>
    </location>
</feature>
<evidence type="ECO:0000256" key="6">
    <source>
        <dbReference type="ARBA" id="ARBA00023049"/>
    </source>
</evidence>
<protein>
    <submittedName>
        <fullName evidence="10">Zinc metalloprotease (Elastase)</fullName>
    </submittedName>
</protein>
<dbReference type="InterPro" id="IPR027268">
    <property type="entry name" value="Peptidase_M4/M1_CTD_sf"/>
</dbReference>
<dbReference type="GO" id="GO:0046872">
    <property type="term" value="F:metal ion binding"/>
    <property type="evidence" value="ECO:0007669"/>
    <property type="project" value="UniProtKB-KW"/>
</dbReference>
<evidence type="ECO:0000256" key="4">
    <source>
        <dbReference type="ARBA" id="ARBA00022801"/>
    </source>
</evidence>
<keyword evidence="3" id="KW-0732">Signal</keyword>
<sequence length="708" mass="75303">MIASDPEGEAIEFGIAEPVDAAYAELSIDPITGEFHFLPSDLARVRAAIDPAARTITFTLSASDGLNARTINLLAPITPKHPAGDGILDLADLDTLAQYGALQVSENDSGLIGAIIGTFTDDKVENADDARSVLRKVAELLGVYEEISGAIDVQVVDFGEGSDATSERFYRLTQTFNDVPVLGAEIVLTTAADGTVTGVFSGWDPAVYGVDSTPSQTIDDAQEITTVATDVLLSRLGRSLPAEEAEAFVSSLAFHTNLVIYPAADAQPVLVWQVDVSAPIVLDTEMTNPETPDPVLTIARYYIYANGADAGSLLTEHTLFDNAWSSQTVTADGLTHGGLFNPPVSYTITIETDGGAARMVDAGRRITIYKGTKGHIRGVTRSPVGSGPDWAYDHDTVFTLDNDVVTKGFFGWDPSAVSAMGNMKKVVEFYNSLGWNFSRIPNSRGVQVGLVGELGTAGAHWDPVLLNFAFGSDTEAALDVVAHEFTHAVQYSISPATAGFRGSQGEALAEAYGDILGSLIEGKSGADRWLVGEDAQGDPARDMRNPDSSNLEQYRNALKFDRAAYLMMSHPDTSAVSTAAWAKIFYTSMWRLPSDPTFQNARNAVIASASVQGLTPQQQNVIADAFTAVGITETPRVKIILRWGANPNDLDSHLTGPSSGSGPRFHIYYGARNYFQDGSYTGALPPCSGHGICGYAASGSVAGVRFLS</sequence>
<dbReference type="InterPro" id="IPR013856">
    <property type="entry name" value="Peptidase_M4_domain"/>
</dbReference>
<name>E6TCK2_MYCSR</name>
<dbReference type="KEGG" id="msp:Mspyr1_42680"/>
<dbReference type="Gene3D" id="3.10.170.10">
    <property type="match status" value="1"/>
</dbReference>
<keyword evidence="5" id="KW-0862">Zinc</keyword>
<evidence type="ECO:0000259" key="7">
    <source>
        <dbReference type="Pfam" id="PF01447"/>
    </source>
</evidence>